<evidence type="ECO:0000256" key="4">
    <source>
        <dbReference type="ARBA" id="ARBA00023136"/>
    </source>
</evidence>
<dbReference type="AlphaFoldDB" id="A0A291ISB1"/>
<evidence type="ECO:0000259" key="7">
    <source>
        <dbReference type="Pfam" id="PF06271"/>
    </source>
</evidence>
<dbReference type="Proteomes" id="UP000232227">
    <property type="component" value="Chromosome"/>
</dbReference>
<feature type="compositionally biased region" description="Basic and acidic residues" evidence="5">
    <location>
        <begin position="276"/>
        <end position="299"/>
    </location>
</feature>
<dbReference type="InterPro" id="IPR010432">
    <property type="entry name" value="RDD"/>
</dbReference>
<evidence type="ECO:0000256" key="1">
    <source>
        <dbReference type="ARBA" id="ARBA00004141"/>
    </source>
</evidence>
<evidence type="ECO:0000256" key="2">
    <source>
        <dbReference type="ARBA" id="ARBA00022692"/>
    </source>
</evidence>
<organism evidence="8 9">
    <name type="scientific">Mesoplasma lactucae ATCC 49193</name>
    <dbReference type="NCBI Taxonomy" id="81460"/>
    <lineage>
        <taxon>Bacteria</taxon>
        <taxon>Bacillati</taxon>
        <taxon>Mycoplasmatota</taxon>
        <taxon>Mollicutes</taxon>
        <taxon>Entomoplasmatales</taxon>
        <taxon>Entomoplasmataceae</taxon>
        <taxon>Mesoplasma</taxon>
    </lineage>
</organism>
<dbReference type="Pfam" id="PF06271">
    <property type="entry name" value="RDD"/>
    <property type="match status" value="1"/>
</dbReference>
<sequence>MREVNMKNEINKIDNSVSTNVNKEQNKDETYALANVWRIFWCRCVDIILSAIPGFVASGITGQYVYESQEWLPTVINLSVGLVAIIIYFMVIPMCCNGNTLGKLMFGIRLKRQDGIAGNHKPKWYMLIARESYFLLIPWAVALIFFIVAIVVMKESAPSTDADRNAKGSVNVGAMIIYQLGYVFYFLWFVFLCVSIKVQPNHQSGLDIKFKLFDVYKNPVGTVKTKVTKKEVLDRGDHHVALTDMPGNFDNGLVTEVKTKEKVDYEKTINLDDLDVKPTDSKKITSKTKIEEIEHHNDKDNDDWGD</sequence>
<keyword evidence="2 6" id="KW-0812">Transmembrane</keyword>
<feature type="transmembrane region" description="Helical" evidence="6">
    <location>
        <begin position="133"/>
        <end position="152"/>
    </location>
</feature>
<keyword evidence="9" id="KW-1185">Reference proteome</keyword>
<feature type="transmembrane region" description="Helical" evidence="6">
    <location>
        <begin position="78"/>
        <end position="102"/>
    </location>
</feature>
<evidence type="ECO:0000256" key="3">
    <source>
        <dbReference type="ARBA" id="ARBA00022989"/>
    </source>
</evidence>
<dbReference type="GO" id="GO:0016020">
    <property type="term" value="C:membrane"/>
    <property type="evidence" value="ECO:0007669"/>
    <property type="project" value="UniProtKB-SubCell"/>
</dbReference>
<keyword evidence="4 6" id="KW-0472">Membrane</keyword>
<evidence type="ECO:0000313" key="9">
    <source>
        <dbReference type="Proteomes" id="UP000232227"/>
    </source>
</evidence>
<feature type="transmembrane region" description="Helical" evidence="6">
    <location>
        <begin position="47"/>
        <end position="66"/>
    </location>
</feature>
<comment type="subcellular location">
    <subcellularLocation>
        <location evidence="1">Membrane</location>
        <topology evidence="1">Multi-pass membrane protein</topology>
    </subcellularLocation>
</comment>
<dbReference type="KEGG" id="mlac:CP520_02645"/>
<feature type="region of interest" description="Disordered" evidence="5">
    <location>
        <begin position="276"/>
        <end position="306"/>
    </location>
</feature>
<keyword evidence="3 6" id="KW-1133">Transmembrane helix</keyword>
<name>A0A291ISB1_9MOLU</name>
<evidence type="ECO:0000256" key="6">
    <source>
        <dbReference type="SAM" id="Phobius"/>
    </source>
</evidence>
<protein>
    <recommendedName>
        <fullName evidence="7">RDD domain-containing protein</fullName>
    </recommendedName>
</protein>
<proteinExistence type="predicted"/>
<feature type="domain" description="RDD" evidence="7">
    <location>
        <begin position="34"/>
        <end position="153"/>
    </location>
</feature>
<dbReference type="EMBL" id="CP023668">
    <property type="protein sequence ID" value="ATG97618.1"/>
    <property type="molecule type" value="Genomic_DNA"/>
</dbReference>
<accession>A0A291ISB1</accession>
<gene>
    <name evidence="8" type="ORF">CP520_02645</name>
</gene>
<reference evidence="8 9" key="1">
    <citation type="submission" date="2017-09" db="EMBL/GenBank/DDBJ databases">
        <title>SPAdes assembly of the Mesoplasma lactucae genome.</title>
        <authorList>
            <person name="Knight T.F."/>
            <person name="Rubinstein R."/>
            <person name="Citino T."/>
        </authorList>
    </citation>
    <scope>NUCLEOTIDE SEQUENCE [LARGE SCALE GENOMIC DNA]</scope>
    <source>
        <strain evidence="8 9">831-C4</strain>
    </source>
</reference>
<evidence type="ECO:0000256" key="5">
    <source>
        <dbReference type="SAM" id="MobiDB-lite"/>
    </source>
</evidence>
<feature type="transmembrane region" description="Helical" evidence="6">
    <location>
        <begin position="172"/>
        <end position="194"/>
    </location>
</feature>
<evidence type="ECO:0000313" key="8">
    <source>
        <dbReference type="EMBL" id="ATG97618.1"/>
    </source>
</evidence>